<feature type="compositionally biased region" description="Basic and acidic residues" evidence="1">
    <location>
        <begin position="46"/>
        <end position="70"/>
    </location>
</feature>
<comment type="caution">
    <text evidence="2">The sequence shown here is derived from an EMBL/GenBank/DDBJ whole genome shotgun (WGS) entry which is preliminary data.</text>
</comment>
<proteinExistence type="predicted"/>
<evidence type="ECO:0000313" key="2">
    <source>
        <dbReference type="EMBL" id="KAF7391108.1"/>
    </source>
</evidence>
<evidence type="ECO:0000256" key="1">
    <source>
        <dbReference type="SAM" id="MobiDB-lite"/>
    </source>
</evidence>
<name>A0A834JLK8_VESVU</name>
<dbReference type="AlphaFoldDB" id="A0A834JLK8"/>
<dbReference type="EMBL" id="JACSEA010000010">
    <property type="protein sequence ID" value="KAF7391108.1"/>
    <property type="molecule type" value="Genomic_DNA"/>
</dbReference>
<reference evidence="2" key="1">
    <citation type="journal article" date="2020" name="G3 (Bethesda)">
        <title>High-Quality Assemblies for Three Invasive Social Wasps from the &lt;i&gt;Vespula&lt;/i&gt; Genus.</title>
        <authorList>
            <person name="Harrop T.W.R."/>
            <person name="Guhlin J."/>
            <person name="McLaughlin G.M."/>
            <person name="Permina E."/>
            <person name="Stockwell P."/>
            <person name="Gilligan J."/>
            <person name="Le Lec M.F."/>
            <person name="Gruber M.A.M."/>
            <person name="Quinn O."/>
            <person name="Lovegrove M."/>
            <person name="Duncan E.J."/>
            <person name="Remnant E.J."/>
            <person name="Van Eeckhoven J."/>
            <person name="Graham B."/>
            <person name="Knapp R.A."/>
            <person name="Langford K.W."/>
            <person name="Kronenberg Z."/>
            <person name="Press M.O."/>
            <person name="Eacker S.M."/>
            <person name="Wilson-Rankin E.E."/>
            <person name="Purcell J."/>
            <person name="Lester P.J."/>
            <person name="Dearden P.K."/>
        </authorList>
    </citation>
    <scope>NUCLEOTIDE SEQUENCE</scope>
    <source>
        <strain evidence="2">Marl-1</strain>
    </source>
</reference>
<dbReference type="Proteomes" id="UP000614350">
    <property type="component" value="Unassembled WGS sequence"/>
</dbReference>
<protein>
    <submittedName>
        <fullName evidence="2">Uncharacterized protein</fullName>
    </submittedName>
</protein>
<feature type="region of interest" description="Disordered" evidence="1">
    <location>
        <begin position="38"/>
        <end position="70"/>
    </location>
</feature>
<sequence length="103" mass="11808">MYSSGVAIPDDGMTNVPSLDIVLGLPYYLITREKFSKTQENISSEAKNESKEKKKKETEEEEKSHLRMSYKEREEVGRRLVYARRARRGTDSAEEYPANVASC</sequence>
<keyword evidence="3" id="KW-1185">Reference proteome</keyword>
<organism evidence="2 3">
    <name type="scientific">Vespula vulgaris</name>
    <name type="common">Yellow jacket</name>
    <name type="synonym">Wasp</name>
    <dbReference type="NCBI Taxonomy" id="7454"/>
    <lineage>
        <taxon>Eukaryota</taxon>
        <taxon>Metazoa</taxon>
        <taxon>Ecdysozoa</taxon>
        <taxon>Arthropoda</taxon>
        <taxon>Hexapoda</taxon>
        <taxon>Insecta</taxon>
        <taxon>Pterygota</taxon>
        <taxon>Neoptera</taxon>
        <taxon>Endopterygota</taxon>
        <taxon>Hymenoptera</taxon>
        <taxon>Apocrita</taxon>
        <taxon>Aculeata</taxon>
        <taxon>Vespoidea</taxon>
        <taxon>Vespidae</taxon>
        <taxon>Vespinae</taxon>
        <taxon>Vespula</taxon>
    </lineage>
</organism>
<gene>
    <name evidence="2" type="ORF">HZH66_009588</name>
</gene>
<accession>A0A834JLK8</accession>
<evidence type="ECO:0000313" key="3">
    <source>
        <dbReference type="Proteomes" id="UP000614350"/>
    </source>
</evidence>